<keyword evidence="8" id="KW-1185">Reference proteome</keyword>
<dbReference type="GO" id="GO:0016787">
    <property type="term" value="F:hydrolase activity"/>
    <property type="evidence" value="ECO:0007669"/>
    <property type="project" value="UniProtKB-KW"/>
</dbReference>
<dbReference type="Gene3D" id="3.40.50.300">
    <property type="entry name" value="P-loop containing nucleotide triphosphate hydrolases"/>
    <property type="match status" value="2"/>
</dbReference>
<evidence type="ECO:0000256" key="4">
    <source>
        <dbReference type="ARBA" id="ARBA00022840"/>
    </source>
</evidence>
<protein>
    <submittedName>
        <fullName evidence="7">DEAD-box ATP-dependent RNA helicase 39</fullName>
    </submittedName>
</protein>
<dbReference type="EMBL" id="CASHTH010003191">
    <property type="protein sequence ID" value="CAI8041500.1"/>
    <property type="molecule type" value="Genomic_DNA"/>
</dbReference>
<feature type="domain" description="Helicase ATP-binding" evidence="5">
    <location>
        <begin position="90"/>
        <end position="285"/>
    </location>
</feature>
<accession>A0AA35X7X5</accession>
<evidence type="ECO:0000259" key="5">
    <source>
        <dbReference type="PROSITE" id="PS51192"/>
    </source>
</evidence>
<dbReference type="GO" id="GO:0003676">
    <property type="term" value="F:nucleic acid binding"/>
    <property type="evidence" value="ECO:0007669"/>
    <property type="project" value="InterPro"/>
</dbReference>
<dbReference type="Pfam" id="PF00270">
    <property type="entry name" value="DEAD"/>
    <property type="match status" value="1"/>
</dbReference>
<evidence type="ECO:0000313" key="8">
    <source>
        <dbReference type="Proteomes" id="UP001174909"/>
    </source>
</evidence>
<keyword evidence="3 7" id="KW-0347">Helicase</keyword>
<organism evidence="7 8">
    <name type="scientific">Geodia barretti</name>
    <name type="common">Barrett's horny sponge</name>
    <dbReference type="NCBI Taxonomy" id="519541"/>
    <lineage>
        <taxon>Eukaryota</taxon>
        <taxon>Metazoa</taxon>
        <taxon>Porifera</taxon>
        <taxon>Demospongiae</taxon>
        <taxon>Heteroscleromorpha</taxon>
        <taxon>Tetractinellida</taxon>
        <taxon>Astrophorina</taxon>
        <taxon>Geodiidae</taxon>
        <taxon>Geodia</taxon>
    </lineage>
</organism>
<evidence type="ECO:0000313" key="7">
    <source>
        <dbReference type="EMBL" id="CAI8041500.1"/>
    </source>
</evidence>
<keyword evidence="4" id="KW-0067">ATP-binding</keyword>
<dbReference type="SUPFAM" id="SSF52540">
    <property type="entry name" value="P-loop containing nucleoside triphosphate hydrolases"/>
    <property type="match status" value="1"/>
</dbReference>
<feature type="domain" description="Helicase C-terminal" evidence="6">
    <location>
        <begin position="309"/>
        <end position="464"/>
    </location>
</feature>
<dbReference type="Pfam" id="PF00271">
    <property type="entry name" value="Helicase_C"/>
    <property type="match status" value="1"/>
</dbReference>
<dbReference type="AlphaFoldDB" id="A0AA35X7X5"/>
<dbReference type="CDD" id="cd18787">
    <property type="entry name" value="SF2_C_DEAD"/>
    <property type="match status" value="1"/>
</dbReference>
<evidence type="ECO:0000256" key="3">
    <source>
        <dbReference type="ARBA" id="ARBA00022806"/>
    </source>
</evidence>
<dbReference type="Proteomes" id="UP001174909">
    <property type="component" value="Unassembled WGS sequence"/>
</dbReference>
<reference evidence="7" key="1">
    <citation type="submission" date="2023-03" db="EMBL/GenBank/DDBJ databases">
        <authorList>
            <person name="Steffen K."/>
            <person name="Cardenas P."/>
        </authorList>
    </citation>
    <scope>NUCLEOTIDE SEQUENCE</scope>
</reference>
<dbReference type="InterPro" id="IPR001650">
    <property type="entry name" value="Helicase_C-like"/>
</dbReference>
<comment type="caution">
    <text evidence="7">The sequence shown here is derived from an EMBL/GenBank/DDBJ whole genome shotgun (WGS) entry which is preliminary data.</text>
</comment>
<dbReference type="SMART" id="SM00487">
    <property type="entry name" value="DEXDc"/>
    <property type="match status" value="1"/>
</dbReference>
<keyword evidence="2" id="KW-0378">Hydrolase</keyword>
<keyword evidence="1" id="KW-0547">Nucleotide-binding</keyword>
<evidence type="ECO:0000259" key="6">
    <source>
        <dbReference type="PROSITE" id="PS51194"/>
    </source>
</evidence>
<dbReference type="InterPro" id="IPR011545">
    <property type="entry name" value="DEAD/DEAH_box_helicase_dom"/>
</dbReference>
<dbReference type="InterPro" id="IPR027417">
    <property type="entry name" value="P-loop_NTPase"/>
</dbReference>
<dbReference type="PANTHER" id="PTHR47960">
    <property type="entry name" value="DEAD-BOX ATP-DEPENDENT RNA HELICASE 50"/>
    <property type="match status" value="1"/>
</dbReference>
<sequence length="464" mass="51605">MRISWRACRPALSQALHKRASSIRLPRRVVADNRPITKVQTIIIKPTSKHPALQRQAAESFSELRLRGDVVDALGNIGLSQPTVTQMLTIPHILKGRNVLCAAETGSGKTLAYLAPVISELRREEAEEGVVPRLRRPRALVVLPSRDLASQVLAVAKSLCHVARFRAVGLIRGGKKRNIRNSLLSPVDLAVTTPDALLQFRRQEQIQLSDVRFLVVDEADTLFDRSFQEATTSIIRTIKASTTKPLSGADQQPDRGGAQVIAVAATLSTHLMESLQSLVPSVSVVTTKSLHKILPHIEQRFHKVTQTEKADKLLSIIRECPGDVFMVFCNTVSSCDWTSHFLQTNRTPVTTLHAGFRASSRKDLIRPFSEGETRVLVCTDLASRGIHHEKVTHVILFDFPHTMVDYLHRVGRTGRVGSANANCRASILMTHRQDVKTAWQIKDAAEKREAIMNQKMNKRLQSLS</sequence>
<evidence type="ECO:0000256" key="2">
    <source>
        <dbReference type="ARBA" id="ARBA00022801"/>
    </source>
</evidence>
<gene>
    <name evidence="7" type="ORF">GBAR_LOCUS23072</name>
</gene>
<dbReference type="SMART" id="SM00490">
    <property type="entry name" value="HELICc"/>
    <property type="match status" value="1"/>
</dbReference>
<proteinExistence type="predicted"/>
<dbReference type="GO" id="GO:0005524">
    <property type="term" value="F:ATP binding"/>
    <property type="evidence" value="ECO:0007669"/>
    <property type="project" value="UniProtKB-KW"/>
</dbReference>
<dbReference type="PROSITE" id="PS51194">
    <property type="entry name" value="HELICASE_CTER"/>
    <property type="match status" value="1"/>
</dbReference>
<evidence type="ECO:0000256" key="1">
    <source>
        <dbReference type="ARBA" id="ARBA00022741"/>
    </source>
</evidence>
<name>A0AA35X7X5_GEOBA</name>
<dbReference type="PROSITE" id="PS51192">
    <property type="entry name" value="HELICASE_ATP_BIND_1"/>
    <property type="match status" value="1"/>
</dbReference>
<dbReference type="InterPro" id="IPR014001">
    <property type="entry name" value="Helicase_ATP-bd"/>
</dbReference>
<dbReference type="GO" id="GO:0004386">
    <property type="term" value="F:helicase activity"/>
    <property type="evidence" value="ECO:0007669"/>
    <property type="project" value="UniProtKB-KW"/>
</dbReference>